<dbReference type="AlphaFoldDB" id="A0A540MUA8"/>
<evidence type="ECO:0000313" key="3">
    <source>
        <dbReference type="Proteomes" id="UP000315295"/>
    </source>
</evidence>
<keyword evidence="3" id="KW-1185">Reference proteome</keyword>
<sequence>MDLEASKLVAAQNSNEIEAINGEVEANSKRVSVAATILANEPTVSEFCNTRASTLRFYVLRIYTFKFWTFVIYSIWIWVCTNGVFSAGPSYYCLNTFYELLVIQIKTGLLHSGFRKIICIFPGYYLGR</sequence>
<gene>
    <name evidence="2" type="ORF">C1H46_012026</name>
</gene>
<proteinExistence type="predicted"/>
<keyword evidence="1" id="KW-1133">Transmembrane helix</keyword>
<protein>
    <submittedName>
        <fullName evidence="2">Uncharacterized protein</fullName>
    </submittedName>
</protein>
<keyword evidence="1" id="KW-0812">Transmembrane</keyword>
<reference evidence="2 3" key="1">
    <citation type="journal article" date="2019" name="G3 (Bethesda)">
        <title>Sequencing of a Wild Apple (Malus baccata) Genome Unravels the Differences Between Cultivated and Wild Apple Species Regarding Disease Resistance and Cold Tolerance.</title>
        <authorList>
            <person name="Chen X."/>
        </authorList>
    </citation>
    <scope>NUCLEOTIDE SEQUENCE [LARGE SCALE GENOMIC DNA]</scope>
    <source>
        <strain evidence="3">cv. Shandingzi</strain>
        <tissue evidence="2">Leaves</tissue>
    </source>
</reference>
<comment type="caution">
    <text evidence="2">The sequence shown here is derived from an EMBL/GenBank/DDBJ whole genome shotgun (WGS) entry which is preliminary data.</text>
</comment>
<feature type="transmembrane region" description="Helical" evidence="1">
    <location>
        <begin position="58"/>
        <end position="79"/>
    </location>
</feature>
<accession>A0A540MUA8</accession>
<evidence type="ECO:0000256" key="1">
    <source>
        <dbReference type="SAM" id="Phobius"/>
    </source>
</evidence>
<dbReference type="Proteomes" id="UP000315295">
    <property type="component" value="Unassembled WGS sequence"/>
</dbReference>
<organism evidence="2 3">
    <name type="scientific">Malus baccata</name>
    <name type="common">Siberian crab apple</name>
    <name type="synonym">Pyrus baccata</name>
    <dbReference type="NCBI Taxonomy" id="106549"/>
    <lineage>
        <taxon>Eukaryota</taxon>
        <taxon>Viridiplantae</taxon>
        <taxon>Streptophyta</taxon>
        <taxon>Embryophyta</taxon>
        <taxon>Tracheophyta</taxon>
        <taxon>Spermatophyta</taxon>
        <taxon>Magnoliopsida</taxon>
        <taxon>eudicotyledons</taxon>
        <taxon>Gunneridae</taxon>
        <taxon>Pentapetalae</taxon>
        <taxon>rosids</taxon>
        <taxon>fabids</taxon>
        <taxon>Rosales</taxon>
        <taxon>Rosaceae</taxon>
        <taxon>Amygdaloideae</taxon>
        <taxon>Maleae</taxon>
        <taxon>Malus</taxon>
    </lineage>
</organism>
<name>A0A540MUA8_MALBA</name>
<keyword evidence="1" id="KW-0472">Membrane</keyword>
<evidence type="ECO:0000313" key="2">
    <source>
        <dbReference type="EMBL" id="TQE02387.1"/>
    </source>
</evidence>
<dbReference type="EMBL" id="VIEB01000177">
    <property type="protein sequence ID" value="TQE02387.1"/>
    <property type="molecule type" value="Genomic_DNA"/>
</dbReference>